<dbReference type="InterPro" id="IPR011990">
    <property type="entry name" value="TPR-like_helical_dom_sf"/>
</dbReference>
<dbReference type="Pfam" id="PF13469">
    <property type="entry name" value="Sulfotransfer_3"/>
    <property type="match status" value="1"/>
</dbReference>
<keyword evidence="3" id="KW-1185">Reference proteome</keyword>
<reference evidence="2 3" key="1">
    <citation type="submission" date="2024-08" db="EMBL/GenBank/DDBJ databases">
        <authorList>
            <person name="Ishaq N."/>
        </authorList>
    </citation>
    <scope>NUCLEOTIDE SEQUENCE [LARGE SCALE GENOMIC DNA]</scope>
    <source>
        <strain evidence="2 3">DSM 18651</strain>
    </source>
</reference>
<dbReference type="Gene3D" id="3.40.50.300">
    <property type="entry name" value="P-loop containing nucleotide triphosphate hydrolases"/>
    <property type="match status" value="1"/>
</dbReference>
<dbReference type="InterPro" id="IPR027417">
    <property type="entry name" value="P-loop_NTPase"/>
</dbReference>
<dbReference type="PANTHER" id="PTHR12788">
    <property type="entry name" value="PROTEIN-TYROSINE SULFOTRANSFERASE 2"/>
    <property type="match status" value="1"/>
</dbReference>
<gene>
    <name evidence="2" type="ORF">ACCI49_16335</name>
</gene>
<dbReference type="SUPFAM" id="SSF52540">
    <property type="entry name" value="P-loop containing nucleoside triphosphate hydrolases"/>
    <property type="match status" value="1"/>
</dbReference>
<evidence type="ECO:0000313" key="2">
    <source>
        <dbReference type="EMBL" id="MFA0812482.1"/>
    </source>
</evidence>
<dbReference type="SUPFAM" id="SSF48452">
    <property type="entry name" value="TPR-like"/>
    <property type="match status" value="1"/>
</dbReference>
<dbReference type="Gene3D" id="1.25.40.10">
    <property type="entry name" value="Tetratricopeptide repeat domain"/>
    <property type="match status" value="1"/>
</dbReference>
<accession>A0ABV4P2K6</accession>
<dbReference type="InterPro" id="IPR026634">
    <property type="entry name" value="TPST-like"/>
</dbReference>
<dbReference type="RefSeq" id="WP_371840147.1">
    <property type="nucleotide sequence ID" value="NZ_JBGMEK010000043.1"/>
</dbReference>
<comment type="caution">
    <text evidence="2">The sequence shown here is derived from an EMBL/GenBank/DDBJ whole genome shotgun (WGS) entry which is preliminary data.</text>
</comment>
<evidence type="ECO:0000256" key="1">
    <source>
        <dbReference type="ARBA" id="ARBA00022679"/>
    </source>
</evidence>
<keyword evidence="1" id="KW-0808">Transferase</keyword>
<proteinExistence type="predicted"/>
<evidence type="ECO:0000313" key="3">
    <source>
        <dbReference type="Proteomes" id="UP001569428"/>
    </source>
</evidence>
<protein>
    <submittedName>
        <fullName evidence="2">Sulfotransferase</fullName>
    </submittedName>
</protein>
<dbReference type="PANTHER" id="PTHR12788:SF10">
    <property type="entry name" value="PROTEIN-TYROSINE SULFOTRANSFERASE"/>
    <property type="match status" value="1"/>
</dbReference>
<organism evidence="2 3">
    <name type="scientific">Microbulbifer epialgicus</name>
    <dbReference type="NCBI Taxonomy" id="393907"/>
    <lineage>
        <taxon>Bacteria</taxon>
        <taxon>Pseudomonadati</taxon>
        <taxon>Pseudomonadota</taxon>
        <taxon>Gammaproteobacteria</taxon>
        <taxon>Cellvibrionales</taxon>
        <taxon>Microbulbiferaceae</taxon>
        <taxon>Microbulbifer</taxon>
    </lineage>
</organism>
<name>A0ABV4P2K6_9GAMM</name>
<sequence length="608" mass="69480">MKHRDTPSDENHSRWKKLIKTIESELKCKNYVSAYSQLLKLSPSSPSKKIQTLSMLAFTSRHLNKKSEALNYLKQAELVSNTTQADRKFIAAEYVALGSHHCAIATIKKIEPMDGQTFHLLGISYFTTGDVGKALPIYKKLFSHLENNATIACELSLVAAKFRDYDTAIKAYTRYMQLIVPSAADHLKFSDLLLMGKKVNESQSQLRKSIQMGEKSSHTNLLQAQIDRLNGKYNESIRNAKQASLKNPKCGAAWRIIAELTPPEEITGQLAIRLKKAISSHAENSHDAEISHFALSEIYIKQGKYLEAYKQMIKANKVKLEALKNTENTYKPKMIEKSTEKTIETFNSPFTKLPTSCNQYRPIFIVGMPRSGTTLISKLIENSGNARNLGESEEIPRIASQLQLKFGEDTQKNLYKLTEADLNQLSESYLQAEKIREEETVDKMPSNFQHVGLILSLFPRARIIQLSRRPFDVCMSIFSKPFPDGHTYACKVQDTAHYYYQSKKLMQFWSKAFPKSVFNLNFDNFLAAPSKTATRMFEFLDFEWKESYLSQPVKSNSFTFSELQVRQPINPNEAKKWRNFNRIAADLNKAIDYESKRTSDESKPRTKE</sequence>
<dbReference type="Proteomes" id="UP001569428">
    <property type="component" value="Unassembled WGS sequence"/>
</dbReference>
<dbReference type="EMBL" id="JBGMEK010000043">
    <property type="protein sequence ID" value="MFA0812482.1"/>
    <property type="molecule type" value="Genomic_DNA"/>
</dbReference>